<organism evidence="2 3">
    <name type="scientific">Rhodomicrobium vannielii (strain ATCC 17100 / DSM 162 / LMG 4299 / NCIMB 10020 / ATH 3.1.1)</name>
    <dbReference type="NCBI Taxonomy" id="648757"/>
    <lineage>
        <taxon>Bacteria</taxon>
        <taxon>Pseudomonadati</taxon>
        <taxon>Pseudomonadota</taxon>
        <taxon>Alphaproteobacteria</taxon>
        <taxon>Hyphomicrobiales</taxon>
        <taxon>Hyphomicrobiaceae</taxon>
        <taxon>Rhodomicrobium</taxon>
    </lineage>
</organism>
<gene>
    <name evidence="2" type="ordered locus">Rvan_1909</name>
</gene>
<reference evidence="3" key="1">
    <citation type="journal article" date="2011" name="J. Bacteriol.">
        <title>Genome sequences of eight morphologically diverse alphaproteobacteria.</title>
        <authorList>
            <consortium name="US DOE Joint Genome Institute"/>
            <person name="Brown P.J."/>
            <person name="Kysela D.T."/>
            <person name="Buechlein A."/>
            <person name="Hemmerich C."/>
            <person name="Brun Y.V."/>
        </authorList>
    </citation>
    <scope>NUCLEOTIDE SEQUENCE [LARGE SCALE GENOMIC DNA]</scope>
    <source>
        <strain evidence="3">ATCC 17100 / ATH 3.1.1 / DSM 162 / LMG 4299</strain>
    </source>
</reference>
<protein>
    <submittedName>
        <fullName evidence="2">Uncharacterized protein</fullName>
    </submittedName>
</protein>
<dbReference type="KEGG" id="rva:Rvan_1909"/>
<feature type="compositionally biased region" description="Basic residues" evidence="1">
    <location>
        <begin position="56"/>
        <end position="66"/>
    </location>
</feature>
<dbReference type="HOGENOM" id="CLU_2828420_0_0_5"/>
<accession>E3I0Q5</accession>
<proteinExistence type="predicted"/>
<feature type="compositionally biased region" description="Basic and acidic residues" evidence="1">
    <location>
        <begin position="44"/>
        <end position="55"/>
    </location>
</feature>
<sequence>MMHRLSNKTDHDTNKVDNWRRIFPEPCEGGIRIKLPVEGEDSIGNERREEAERASGSHRRKKAGER</sequence>
<keyword evidence="3" id="KW-1185">Reference proteome</keyword>
<feature type="region of interest" description="Disordered" evidence="1">
    <location>
        <begin position="34"/>
        <end position="66"/>
    </location>
</feature>
<dbReference type="Proteomes" id="UP000001399">
    <property type="component" value="Chromosome"/>
</dbReference>
<name>E3I0Q5_RHOVT</name>
<evidence type="ECO:0000256" key="1">
    <source>
        <dbReference type="SAM" id="MobiDB-lite"/>
    </source>
</evidence>
<evidence type="ECO:0000313" key="3">
    <source>
        <dbReference type="Proteomes" id="UP000001399"/>
    </source>
</evidence>
<dbReference type="EMBL" id="CP002292">
    <property type="protein sequence ID" value="ADP71145.1"/>
    <property type="molecule type" value="Genomic_DNA"/>
</dbReference>
<dbReference type="AlphaFoldDB" id="E3I0Q5"/>
<evidence type="ECO:0000313" key="2">
    <source>
        <dbReference type="EMBL" id="ADP71145.1"/>
    </source>
</evidence>